<name>A0A1G8GWH6_9CLOT</name>
<organism evidence="3 4">
    <name type="scientific">Proteiniclasticum ruminis</name>
    <dbReference type="NCBI Taxonomy" id="398199"/>
    <lineage>
        <taxon>Bacteria</taxon>
        <taxon>Bacillati</taxon>
        <taxon>Bacillota</taxon>
        <taxon>Clostridia</taxon>
        <taxon>Eubacteriales</taxon>
        <taxon>Clostridiaceae</taxon>
        <taxon>Proteiniclasticum</taxon>
    </lineage>
</organism>
<keyword evidence="2" id="KW-1133">Transmembrane helix</keyword>
<dbReference type="AlphaFoldDB" id="A0A1G8GWH6"/>
<proteinExistence type="predicted"/>
<sequence>MDILKKVFNRKFIYAYIFLLLLLVFLYFNNKYQKDEIFYGMIYILVGFMISLFYVLKDFIYTPDRLQYKQVIMEDALFNHKGEIIEDFEAYPLYDEFIAFHLSRKDEDPYNDTVTSLQAVRYKKSKMIDSLYIPLKPEDPLLNKYVIPLNEAIGRFLRYADSLPIIIYNQPFTHTYLNIKLDKEVHISFIDAMKMSKDLYGITNKPISHLQKYLGFYNLGGDLVKDAKVVGAIYLDYIYTVSKHRAKSEKKSGLKPLTSLTQKIKSTTNPVPEKSEVNAPQPKISPKPSHEHTSSNLKEETVKKPSNT</sequence>
<feature type="transmembrane region" description="Helical" evidence="2">
    <location>
        <begin position="36"/>
        <end position="56"/>
    </location>
</feature>
<dbReference type="EMBL" id="FNDZ01000001">
    <property type="protein sequence ID" value="SDH98753.1"/>
    <property type="molecule type" value="Genomic_DNA"/>
</dbReference>
<accession>A0A1G8GWH6</accession>
<evidence type="ECO:0000256" key="2">
    <source>
        <dbReference type="SAM" id="Phobius"/>
    </source>
</evidence>
<evidence type="ECO:0000313" key="3">
    <source>
        <dbReference type="EMBL" id="SDH98753.1"/>
    </source>
</evidence>
<keyword evidence="2" id="KW-0472">Membrane</keyword>
<feature type="transmembrane region" description="Helical" evidence="2">
    <location>
        <begin position="12"/>
        <end position="30"/>
    </location>
</feature>
<feature type="compositionally biased region" description="Basic and acidic residues" evidence="1">
    <location>
        <begin position="288"/>
        <end position="308"/>
    </location>
</feature>
<gene>
    <name evidence="3" type="ORF">SAMN05421804_101389</name>
</gene>
<reference evidence="3 4" key="1">
    <citation type="submission" date="2016-10" db="EMBL/GenBank/DDBJ databases">
        <authorList>
            <person name="de Groot N.N."/>
        </authorList>
    </citation>
    <scope>NUCLEOTIDE SEQUENCE [LARGE SCALE GENOMIC DNA]</scope>
    <source>
        <strain evidence="3 4">CGMCC 1.5058</strain>
    </source>
</reference>
<protein>
    <submittedName>
        <fullName evidence="3">Uncharacterized protein</fullName>
    </submittedName>
</protein>
<feature type="compositionally biased region" description="Polar residues" evidence="1">
    <location>
        <begin position="258"/>
        <end position="270"/>
    </location>
</feature>
<evidence type="ECO:0000313" key="4">
    <source>
        <dbReference type="Proteomes" id="UP000183255"/>
    </source>
</evidence>
<dbReference type="Proteomes" id="UP000183255">
    <property type="component" value="Unassembled WGS sequence"/>
</dbReference>
<evidence type="ECO:0000256" key="1">
    <source>
        <dbReference type="SAM" id="MobiDB-lite"/>
    </source>
</evidence>
<dbReference type="RefSeq" id="WP_031573365.1">
    <property type="nucleotide sequence ID" value="NZ_FNDZ01000001.1"/>
</dbReference>
<keyword evidence="2" id="KW-0812">Transmembrane</keyword>
<feature type="region of interest" description="Disordered" evidence="1">
    <location>
        <begin position="250"/>
        <end position="308"/>
    </location>
</feature>